<evidence type="ECO:0000313" key="2">
    <source>
        <dbReference type="Proteomes" id="UP000750711"/>
    </source>
</evidence>
<evidence type="ECO:0000313" key="1">
    <source>
        <dbReference type="EMBL" id="KAH0566359.1"/>
    </source>
</evidence>
<proteinExistence type="predicted"/>
<dbReference type="EMBL" id="JAGHQM010000013">
    <property type="protein sequence ID" value="KAH0566359.1"/>
    <property type="molecule type" value="Genomic_DNA"/>
</dbReference>
<reference evidence="1" key="1">
    <citation type="submission" date="2021-03" db="EMBL/GenBank/DDBJ databases">
        <title>Comparative genomics and phylogenomic investigation of the class Geoglossomycetes provide insights into ecological specialization and systematics.</title>
        <authorList>
            <person name="Melie T."/>
            <person name="Pirro S."/>
            <person name="Miller A.N."/>
            <person name="Quandt A."/>
        </authorList>
    </citation>
    <scope>NUCLEOTIDE SEQUENCE</scope>
    <source>
        <strain evidence="1">CAQ_001_2017</strain>
    </source>
</reference>
<keyword evidence="2" id="KW-1185">Reference proteome</keyword>
<dbReference type="Proteomes" id="UP000750711">
    <property type="component" value="Unassembled WGS sequence"/>
</dbReference>
<comment type="caution">
    <text evidence="1">The sequence shown here is derived from an EMBL/GenBank/DDBJ whole genome shotgun (WGS) entry which is preliminary data.</text>
</comment>
<accession>A0A9P8LJB1</accession>
<name>A0A9P8LJB1_9PEZI</name>
<dbReference type="AlphaFoldDB" id="A0A9P8LJB1"/>
<organism evidence="1 2">
    <name type="scientific">Trichoglossum hirsutum</name>
    <dbReference type="NCBI Taxonomy" id="265104"/>
    <lineage>
        <taxon>Eukaryota</taxon>
        <taxon>Fungi</taxon>
        <taxon>Dikarya</taxon>
        <taxon>Ascomycota</taxon>
        <taxon>Pezizomycotina</taxon>
        <taxon>Geoglossomycetes</taxon>
        <taxon>Geoglossales</taxon>
        <taxon>Geoglossaceae</taxon>
        <taxon>Trichoglossum</taxon>
    </lineage>
</organism>
<protein>
    <submittedName>
        <fullName evidence="1">Uncharacterized protein</fullName>
    </submittedName>
</protein>
<sequence>MAKYDYGTGVWALVIGYQLTYGYHQFEFAVNPWRPGEEYEQMRPAFQKRYQEAIKKISTDCSEYLGQKAANKNPYPIYLCDLLV</sequence>
<gene>
    <name evidence="1" type="ORF">GP486_000244</name>
</gene>